<organism evidence="1">
    <name type="scientific">Homalodisca liturata</name>
    <dbReference type="NCBI Taxonomy" id="320908"/>
    <lineage>
        <taxon>Eukaryota</taxon>
        <taxon>Metazoa</taxon>
        <taxon>Ecdysozoa</taxon>
        <taxon>Arthropoda</taxon>
        <taxon>Hexapoda</taxon>
        <taxon>Insecta</taxon>
        <taxon>Pterygota</taxon>
        <taxon>Neoptera</taxon>
        <taxon>Paraneoptera</taxon>
        <taxon>Hemiptera</taxon>
        <taxon>Auchenorrhyncha</taxon>
        <taxon>Membracoidea</taxon>
        <taxon>Cicadellidae</taxon>
        <taxon>Cicadellinae</taxon>
        <taxon>Proconiini</taxon>
        <taxon>Homalodisca</taxon>
    </lineage>
</organism>
<accession>A0A1B6HPX9</accession>
<gene>
    <name evidence="1" type="ORF">g.57833</name>
</gene>
<dbReference type="EMBL" id="GECU01030993">
    <property type="protein sequence ID" value="JAS76713.1"/>
    <property type="molecule type" value="Transcribed_RNA"/>
</dbReference>
<evidence type="ECO:0000313" key="1">
    <source>
        <dbReference type="EMBL" id="JAS76713.1"/>
    </source>
</evidence>
<feature type="non-terminal residue" evidence="1">
    <location>
        <position position="1"/>
    </location>
</feature>
<dbReference type="AlphaFoldDB" id="A0A1B6HPX9"/>
<proteinExistence type="predicted"/>
<sequence>RSELDTLLEANILEEAREPSKLSMAASQSKEAKPNDAFWTEVNVNGENRSVLVRIKQVTIVEKMGSKVPASSSSIAGPATESLSSRHAQAPFPFLKIQLPAISKMFRNIGASTTASSIAISSGVFSSLFRRNSSSTSS</sequence>
<name>A0A1B6HPX9_9HEMI</name>
<reference evidence="1" key="1">
    <citation type="submission" date="2015-11" db="EMBL/GenBank/DDBJ databases">
        <title>De novo transcriptome assembly of four potential Pierce s Disease insect vectors from Arizona vineyards.</title>
        <authorList>
            <person name="Tassone E.E."/>
        </authorList>
    </citation>
    <scope>NUCLEOTIDE SEQUENCE</scope>
</reference>
<feature type="non-terminal residue" evidence="1">
    <location>
        <position position="138"/>
    </location>
</feature>
<protein>
    <submittedName>
        <fullName evidence="1">Uncharacterized protein</fullName>
    </submittedName>
</protein>